<dbReference type="InterPro" id="IPR002525">
    <property type="entry name" value="Transp_IS110-like_N"/>
</dbReference>
<dbReference type="Proteomes" id="UP000029734">
    <property type="component" value="Unassembled WGS sequence"/>
</dbReference>
<accession>A0A098M3V6</accession>
<evidence type="ECO:0000313" key="7">
    <source>
        <dbReference type="Proteomes" id="UP000029734"/>
    </source>
</evidence>
<organism evidence="4 7">
    <name type="scientific">Paenibacillus wynnii</name>
    <dbReference type="NCBI Taxonomy" id="268407"/>
    <lineage>
        <taxon>Bacteria</taxon>
        <taxon>Bacillati</taxon>
        <taxon>Bacillota</taxon>
        <taxon>Bacilli</taxon>
        <taxon>Bacillales</taxon>
        <taxon>Paenibacillaceae</taxon>
        <taxon>Paenibacillus</taxon>
    </lineage>
</organism>
<dbReference type="EMBL" id="JQCR01000002">
    <property type="protein sequence ID" value="KGE19499.1"/>
    <property type="molecule type" value="Genomic_DNA"/>
</dbReference>
<dbReference type="AlphaFoldDB" id="A0A098M3V6"/>
<dbReference type="GO" id="GO:0003677">
    <property type="term" value="F:DNA binding"/>
    <property type="evidence" value="ECO:0007669"/>
    <property type="project" value="InterPro"/>
</dbReference>
<dbReference type="EMBL" id="JQCR01000001">
    <property type="protein sequence ID" value="KGE20870.1"/>
    <property type="molecule type" value="Genomic_DNA"/>
</dbReference>
<dbReference type="GO" id="GO:0006313">
    <property type="term" value="P:DNA transposition"/>
    <property type="evidence" value="ECO:0007669"/>
    <property type="project" value="InterPro"/>
</dbReference>
<feature type="domain" description="Transposase IS110-like N-terminal" evidence="2">
    <location>
        <begin position="23"/>
        <end position="183"/>
    </location>
</feature>
<dbReference type="PANTHER" id="PTHR33055">
    <property type="entry name" value="TRANSPOSASE FOR INSERTION SEQUENCE ELEMENT IS1111A"/>
    <property type="match status" value="1"/>
</dbReference>
<dbReference type="Pfam" id="PF02371">
    <property type="entry name" value="Transposase_20"/>
    <property type="match status" value="1"/>
</dbReference>
<dbReference type="GO" id="GO:0004803">
    <property type="term" value="F:transposase activity"/>
    <property type="evidence" value="ECO:0007669"/>
    <property type="project" value="InterPro"/>
</dbReference>
<reference evidence="4 7" key="2">
    <citation type="submission" date="2014-10" db="EMBL/GenBank/DDBJ databases">
        <title>Comparative genomics of the Paenibacillus odorifer group.</title>
        <authorList>
            <person name="Tsai Y.-C."/>
            <person name="Martin N."/>
            <person name="Korlach J."/>
            <person name="Wiedmann M."/>
        </authorList>
    </citation>
    <scope>NUCLEOTIDE SEQUENCE [LARGE SCALE GENOMIC DNA]</scope>
    <source>
        <strain evidence="4 7">DSM 18334</strain>
    </source>
</reference>
<dbReference type="STRING" id="268407.PWYN_01435"/>
<feature type="coiled-coil region" evidence="1">
    <location>
        <begin position="255"/>
        <end position="296"/>
    </location>
</feature>
<dbReference type="Pfam" id="PF01548">
    <property type="entry name" value="DEDD_Tnp_IS110"/>
    <property type="match status" value="1"/>
</dbReference>
<dbReference type="OrthoDB" id="9790935at2"/>
<name>A0A098M3V6_9BACL</name>
<evidence type="ECO:0000259" key="2">
    <source>
        <dbReference type="Pfam" id="PF01548"/>
    </source>
</evidence>
<evidence type="ECO:0000313" key="6">
    <source>
        <dbReference type="EMBL" id="KGE20870.1"/>
    </source>
</evidence>
<evidence type="ECO:0000313" key="4">
    <source>
        <dbReference type="EMBL" id="KGE17235.1"/>
    </source>
</evidence>
<evidence type="ECO:0000256" key="1">
    <source>
        <dbReference type="SAM" id="Coils"/>
    </source>
</evidence>
<dbReference type="InterPro" id="IPR047650">
    <property type="entry name" value="Transpos_IS110"/>
</dbReference>
<dbReference type="InterPro" id="IPR003346">
    <property type="entry name" value="Transposase_20"/>
</dbReference>
<dbReference type="NCBIfam" id="NF033542">
    <property type="entry name" value="transpos_IS110"/>
    <property type="match status" value="1"/>
</dbReference>
<dbReference type="eggNOG" id="COG3547">
    <property type="taxonomic scope" value="Bacteria"/>
</dbReference>
<dbReference type="RefSeq" id="WP_036647612.1">
    <property type="nucleotide sequence ID" value="NZ_JQCR01000001.1"/>
</dbReference>
<comment type="caution">
    <text evidence="4">The sequence shown here is derived from an EMBL/GenBank/DDBJ whole genome shotgun (WGS) entry which is preliminary data.</text>
</comment>
<reference evidence="4 7" key="1">
    <citation type="submission" date="2014-08" db="EMBL/GenBank/DDBJ databases">
        <authorList>
            <person name="den Bakker H.C."/>
        </authorList>
    </citation>
    <scope>NUCLEOTIDE SEQUENCE [LARGE SCALE GENOMIC DNA]</scope>
    <source>
        <strain evidence="4 7">DSM 18334</strain>
    </source>
</reference>
<keyword evidence="7" id="KW-1185">Reference proteome</keyword>
<evidence type="ECO:0000259" key="3">
    <source>
        <dbReference type="Pfam" id="PF02371"/>
    </source>
</evidence>
<dbReference type="PANTHER" id="PTHR33055:SF13">
    <property type="entry name" value="TRANSPOSASE"/>
    <property type="match status" value="1"/>
</dbReference>
<gene>
    <name evidence="6" type="ORF">PWYN_01435</name>
    <name evidence="5" type="ORF">PWYN_09230</name>
    <name evidence="4" type="ORF">PWYN_21655</name>
</gene>
<feature type="domain" description="Transposase IS116/IS110/IS902 C-terminal" evidence="3">
    <location>
        <begin position="295"/>
        <end position="378"/>
    </location>
</feature>
<protein>
    <submittedName>
        <fullName evidence="4">Transposase</fullName>
    </submittedName>
</protein>
<keyword evidence="1" id="KW-0175">Coiled coil</keyword>
<dbReference type="EMBL" id="JQCR01000003">
    <property type="protein sequence ID" value="KGE17235.1"/>
    <property type="molecule type" value="Genomic_DNA"/>
</dbReference>
<evidence type="ECO:0000313" key="5">
    <source>
        <dbReference type="EMBL" id="KGE19499.1"/>
    </source>
</evidence>
<proteinExistence type="predicted"/>
<sequence length="427" mass="48746">MEFKQRNKQNQQIERITPKHVVIGVDIAKEIHVARAVNYRGIEIGKPLKFADSKEGFIRFQQWLEHLQSTHRLNNVLVGMEPTGHYWFHLADWLLAESIDVVLVNPATTKRNKENRDNSPSKSDMKDALVIADVVSRGYYTDLPRTPEVFQRLRVSMNYREICMKDLVIIKNRITRWLDVSFPEYTTVFKDWTVPRSLATLQAFPLPRDIKNLDSEKMIAGWKPFMKRVGGSRALQKAAELLAAARRSVGRTTCQEEERRQLANLVADYLRLEQRIGEMQKELIKLLEEIPELTQRLRSIQGLGTICIAALLAGTGNLKTYTHGNQILSQAGLNLAEKSSGKYQGQVKITGRGRPQLRKHLYLGVISLVSQNPAFRAWHEHNVKQKKMKPMASIFKLIGKLCRIIVGLVRQERSFDPKVANPAPLAA</sequence>